<keyword evidence="1" id="KW-1133">Transmembrane helix</keyword>
<sequence length="134" mass="15349">MIYKAGLSGRLCGRADWLAGSYKTGTIPYAGAEVKRLNSLLYLSYFRKCCIGYCSRYTFIFHFSFFLVVFVLVSIGLVTVVLLASYVHTILQSITINSSNKFLSYNSNYYRKLMLERLLSALTRSQLPYRTVVY</sequence>
<dbReference type="AlphaFoldDB" id="A0A3N4JH83"/>
<evidence type="ECO:0000256" key="1">
    <source>
        <dbReference type="SAM" id="Phobius"/>
    </source>
</evidence>
<evidence type="ECO:0000313" key="3">
    <source>
        <dbReference type="Proteomes" id="UP000276215"/>
    </source>
</evidence>
<gene>
    <name evidence="2" type="ORF">L873DRAFT_1114856</name>
</gene>
<dbReference type="EMBL" id="ML120403">
    <property type="protein sequence ID" value="RPA97583.1"/>
    <property type="molecule type" value="Genomic_DNA"/>
</dbReference>
<feature type="transmembrane region" description="Helical" evidence="1">
    <location>
        <begin position="65"/>
        <end position="87"/>
    </location>
</feature>
<keyword evidence="1" id="KW-0812">Transmembrane</keyword>
<dbReference type="Proteomes" id="UP000276215">
    <property type="component" value="Unassembled WGS sequence"/>
</dbReference>
<proteinExistence type="predicted"/>
<organism evidence="2 3">
    <name type="scientific">Choiromyces venosus 120613-1</name>
    <dbReference type="NCBI Taxonomy" id="1336337"/>
    <lineage>
        <taxon>Eukaryota</taxon>
        <taxon>Fungi</taxon>
        <taxon>Dikarya</taxon>
        <taxon>Ascomycota</taxon>
        <taxon>Pezizomycotina</taxon>
        <taxon>Pezizomycetes</taxon>
        <taxon>Pezizales</taxon>
        <taxon>Tuberaceae</taxon>
        <taxon>Choiromyces</taxon>
    </lineage>
</organism>
<name>A0A3N4JH83_9PEZI</name>
<accession>A0A3N4JH83</accession>
<keyword evidence="1" id="KW-0472">Membrane</keyword>
<protein>
    <submittedName>
        <fullName evidence="2">Uncharacterized protein</fullName>
    </submittedName>
</protein>
<reference evidence="2 3" key="1">
    <citation type="journal article" date="2018" name="Nat. Ecol. Evol.">
        <title>Pezizomycetes genomes reveal the molecular basis of ectomycorrhizal truffle lifestyle.</title>
        <authorList>
            <person name="Murat C."/>
            <person name="Payen T."/>
            <person name="Noel B."/>
            <person name="Kuo A."/>
            <person name="Morin E."/>
            <person name="Chen J."/>
            <person name="Kohler A."/>
            <person name="Krizsan K."/>
            <person name="Balestrini R."/>
            <person name="Da Silva C."/>
            <person name="Montanini B."/>
            <person name="Hainaut M."/>
            <person name="Levati E."/>
            <person name="Barry K.W."/>
            <person name="Belfiori B."/>
            <person name="Cichocki N."/>
            <person name="Clum A."/>
            <person name="Dockter R.B."/>
            <person name="Fauchery L."/>
            <person name="Guy J."/>
            <person name="Iotti M."/>
            <person name="Le Tacon F."/>
            <person name="Lindquist E.A."/>
            <person name="Lipzen A."/>
            <person name="Malagnac F."/>
            <person name="Mello A."/>
            <person name="Molinier V."/>
            <person name="Miyauchi S."/>
            <person name="Poulain J."/>
            <person name="Riccioni C."/>
            <person name="Rubini A."/>
            <person name="Sitrit Y."/>
            <person name="Splivallo R."/>
            <person name="Traeger S."/>
            <person name="Wang M."/>
            <person name="Zifcakova L."/>
            <person name="Wipf D."/>
            <person name="Zambonelli A."/>
            <person name="Paolocci F."/>
            <person name="Nowrousian M."/>
            <person name="Ottonello S."/>
            <person name="Baldrian P."/>
            <person name="Spatafora J.W."/>
            <person name="Henrissat B."/>
            <person name="Nagy L.G."/>
            <person name="Aury J.M."/>
            <person name="Wincker P."/>
            <person name="Grigoriev I.V."/>
            <person name="Bonfante P."/>
            <person name="Martin F.M."/>
        </authorList>
    </citation>
    <scope>NUCLEOTIDE SEQUENCE [LARGE SCALE GENOMIC DNA]</scope>
    <source>
        <strain evidence="2 3">120613-1</strain>
    </source>
</reference>
<keyword evidence="3" id="KW-1185">Reference proteome</keyword>
<evidence type="ECO:0000313" key="2">
    <source>
        <dbReference type="EMBL" id="RPA97583.1"/>
    </source>
</evidence>